<accession>A0ABY6JZ43</accession>
<protein>
    <submittedName>
        <fullName evidence="1">Uncharacterized protein</fullName>
    </submittedName>
</protein>
<evidence type="ECO:0000313" key="1">
    <source>
        <dbReference type="EMBL" id="UYV61299.1"/>
    </source>
</evidence>
<reference evidence="1 2" key="1">
    <citation type="submission" date="2022-01" db="EMBL/GenBank/DDBJ databases">
        <title>A chromosomal length assembly of Cordylochernes scorpioides.</title>
        <authorList>
            <person name="Zeh D."/>
            <person name="Zeh J."/>
        </authorList>
    </citation>
    <scope>NUCLEOTIDE SEQUENCE [LARGE SCALE GENOMIC DNA]</scope>
    <source>
        <strain evidence="1">IN4F17</strain>
        <tissue evidence="1">Whole Body</tissue>
    </source>
</reference>
<dbReference type="EMBL" id="CP092863">
    <property type="protein sequence ID" value="UYV61299.1"/>
    <property type="molecule type" value="Genomic_DNA"/>
</dbReference>
<dbReference type="Proteomes" id="UP001235939">
    <property type="component" value="Chromosome 01"/>
</dbReference>
<organism evidence="1 2">
    <name type="scientific">Cordylochernes scorpioides</name>
    <dbReference type="NCBI Taxonomy" id="51811"/>
    <lineage>
        <taxon>Eukaryota</taxon>
        <taxon>Metazoa</taxon>
        <taxon>Ecdysozoa</taxon>
        <taxon>Arthropoda</taxon>
        <taxon>Chelicerata</taxon>
        <taxon>Arachnida</taxon>
        <taxon>Pseudoscorpiones</taxon>
        <taxon>Cheliferoidea</taxon>
        <taxon>Chernetidae</taxon>
        <taxon>Cordylochernes</taxon>
    </lineage>
</organism>
<gene>
    <name evidence="1" type="ORF">LAZ67_1004266</name>
</gene>
<evidence type="ECO:0000313" key="2">
    <source>
        <dbReference type="Proteomes" id="UP001235939"/>
    </source>
</evidence>
<keyword evidence="2" id="KW-1185">Reference proteome</keyword>
<name>A0ABY6JZ43_9ARAC</name>
<sequence length="130" mass="14797">MASRARLQGLTPRGRPISPQASLRELMIRKGCSQSYRFITRSTKRKEYTKWGLAAVGRVLDAVDVTLVKRLAHIVLVQPGLQLFKLNNVKQEIEESFTNYFSTAWDSTTKSEKTLANLISRLSLEETKQK</sequence>
<proteinExistence type="predicted"/>